<dbReference type="KEGG" id="fwa:DCMF_05005"/>
<dbReference type="InterPro" id="IPR036388">
    <property type="entry name" value="WH-like_DNA-bd_sf"/>
</dbReference>
<dbReference type="Pfam" id="PF21982">
    <property type="entry name" value="RecX_HTH1"/>
    <property type="match status" value="1"/>
</dbReference>
<dbReference type="EMBL" id="CP017634">
    <property type="protein sequence ID" value="ATW24230.1"/>
    <property type="molecule type" value="Genomic_DNA"/>
</dbReference>
<reference evidence="8 9" key="1">
    <citation type="submission" date="2016-10" db="EMBL/GenBank/DDBJ databases">
        <title>Complete Genome Sequence of Peptococcaceae strain DCMF.</title>
        <authorList>
            <person name="Edwards R.J."/>
            <person name="Holland S.I."/>
            <person name="Deshpande N.P."/>
            <person name="Wong Y.K."/>
            <person name="Ertan H."/>
            <person name="Manefield M."/>
            <person name="Russell T.L."/>
            <person name="Lee M.J."/>
        </authorList>
    </citation>
    <scope>NUCLEOTIDE SEQUENCE [LARGE SCALE GENOMIC DNA]</scope>
    <source>
        <strain evidence="8 9">DCMF</strain>
    </source>
</reference>
<keyword evidence="9" id="KW-1185">Reference proteome</keyword>
<evidence type="ECO:0000259" key="6">
    <source>
        <dbReference type="Pfam" id="PF21981"/>
    </source>
</evidence>
<proteinExistence type="inferred from homology"/>
<evidence type="ECO:0000256" key="3">
    <source>
        <dbReference type="ARBA" id="ARBA00018111"/>
    </source>
</evidence>
<comment type="similarity">
    <text evidence="2 5">Belongs to the RecX family.</text>
</comment>
<sequence length="163" mass="19403">MMNDPLKQKNALTYALKLLNLRPRSKEEMKKVLAAHDYPVEEINQVVFSLVQLDYLNDVKFMESWCYYRKQISPRGRWFVKRELHVKGISVQDLEAYFDHFYSLEEEKDCLDRLIHKQATRKMGSGNICAETEKEQHKIFSSLMRKGFDRELIFQALNLLQPK</sequence>
<dbReference type="OrthoDB" id="5421057at2"/>
<accession>A0A3G1KP79</accession>
<evidence type="ECO:0000256" key="5">
    <source>
        <dbReference type="HAMAP-Rule" id="MF_01114"/>
    </source>
</evidence>
<evidence type="ECO:0000256" key="2">
    <source>
        <dbReference type="ARBA" id="ARBA00009695"/>
    </source>
</evidence>
<evidence type="ECO:0000313" key="9">
    <source>
        <dbReference type="Proteomes" id="UP000323521"/>
    </source>
</evidence>
<evidence type="ECO:0000259" key="7">
    <source>
        <dbReference type="Pfam" id="PF21982"/>
    </source>
</evidence>
<comment type="function">
    <text evidence="5">Modulates RecA activity.</text>
</comment>
<evidence type="ECO:0000313" key="8">
    <source>
        <dbReference type="EMBL" id="ATW24230.1"/>
    </source>
</evidence>
<dbReference type="PANTHER" id="PTHR33602:SF1">
    <property type="entry name" value="REGULATORY PROTEIN RECX FAMILY PROTEIN"/>
    <property type="match status" value="1"/>
</dbReference>
<dbReference type="GO" id="GO:0006282">
    <property type="term" value="P:regulation of DNA repair"/>
    <property type="evidence" value="ECO:0007669"/>
    <property type="project" value="UniProtKB-UniRule"/>
</dbReference>
<dbReference type="InterPro" id="IPR003783">
    <property type="entry name" value="Regulatory_RecX"/>
</dbReference>
<organism evidence="8 9">
    <name type="scientific">Formimonas warabiya</name>
    <dbReference type="NCBI Taxonomy" id="1761012"/>
    <lineage>
        <taxon>Bacteria</taxon>
        <taxon>Bacillati</taxon>
        <taxon>Bacillota</taxon>
        <taxon>Clostridia</taxon>
        <taxon>Eubacteriales</taxon>
        <taxon>Peptococcaceae</taxon>
        <taxon>Candidatus Formimonas</taxon>
    </lineage>
</organism>
<feature type="domain" description="RecX first three-helical" evidence="7">
    <location>
        <begin position="11"/>
        <end position="47"/>
    </location>
</feature>
<dbReference type="Proteomes" id="UP000323521">
    <property type="component" value="Chromosome"/>
</dbReference>
<gene>
    <name evidence="5" type="primary">recX</name>
    <name evidence="8" type="ORF">DCMF_05005</name>
</gene>
<dbReference type="GO" id="GO:0005737">
    <property type="term" value="C:cytoplasm"/>
    <property type="evidence" value="ECO:0007669"/>
    <property type="project" value="UniProtKB-SubCell"/>
</dbReference>
<dbReference type="PANTHER" id="PTHR33602">
    <property type="entry name" value="REGULATORY PROTEIN RECX FAMILY PROTEIN"/>
    <property type="match status" value="1"/>
</dbReference>
<protein>
    <recommendedName>
        <fullName evidence="3 5">Regulatory protein RecX</fullName>
    </recommendedName>
</protein>
<feature type="domain" description="RecX third three-helical" evidence="6">
    <location>
        <begin position="114"/>
        <end position="157"/>
    </location>
</feature>
<keyword evidence="4 5" id="KW-0963">Cytoplasm</keyword>
<name>A0A3G1KP79_FORW1</name>
<comment type="subcellular location">
    <subcellularLocation>
        <location evidence="1 5">Cytoplasm</location>
    </subcellularLocation>
</comment>
<dbReference type="AlphaFoldDB" id="A0A3G1KP79"/>
<dbReference type="InterPro" id="IPR053925">
    <property type="entry name" value="RecX_HTH_3rd"/>
</dbReference>
<dbReference type="Gene3D" id="1.10.10.10">
    <property type="entry name" value="Winged helix-like DNA-binding domain superfamily/Winged helix DNA-binding domain"/>
    <property type="match status" value="2"/>
</dbReference>
<dbReference type="HAMAP" id="MF_01114">
    <property type="entry name" value="RecX"/>
    <property type="match status" value="1"/>
</dbReference>
<evidence type="ECO:0000256" key="4">
    <source>
        <dbReference type="ARBA" id="ARBA00022490"/>
    </source>
</evidence>
<dbReference type="Pfam" id="PF21981">
    <property type="entry name" value="RecX_HTH3"/>
    <property type="match status" value="1"/>
</dbReference>
<dbReference type="InterPro" id="IPR053926">
    <property type="entry name" value="RecX_HTH_1st"/>
</dbReference>
<evidence type="ECO:0000256" key="1">
    <source>
        <dbReference type="ARBA" id="ARBA00004496"/>
    </source>
</evidence>